<feature type="compositionally biased region" description="Basic residues" evidence="2">
    <location>
        <begin position="27"/>
        <end position="36"/>
    </location>
</feature>
<evidence type="ECO:0000313" key="5">
    <source>
        <dbReference type="Proteomes" id="UP001211907"/>
    </source>
</evidence>
<feature type="region of interest" description="Disordered" evidence="2">
    <location>
        <begin position="97"/>
        <end position="169"/>
    </location>
</feature>
<keyword evidence="5" id="KW-1185">Reference proteome</keyword>
<protein>
    <recommendedName>
        <fullName evidence="3">BZIP domain-containing protein</fullName>
    </recommendedName>
</protein>
<feature type="compositionally biased region" description="Low complexity" evidence="2">
    <location>
        <begin position="1"/>
        <end position="26"/>
    </location>
</feature>
<gene>
    <name evidence="4" type="ORF">HK100_005855</name>
</gene>
<feature type="domain" description="BZIP" evidence="3">
    <location>
        <begin position="153"/>
        <end position="168"/>
    </location>
</feature>
<dbReference type="PROSITE" id="PS00036">
    <property type="entry name" value="BZIP_BASIC"/>
    <property type="match status" value="1"/>
</dbReference>
<comment type="caution">
    <text evidence="4">The sequence shown here is derived from an EMBL/GenBank/DDBJ whole genome shotgun (WGS) entry which is preliminary data.</text>
</comment>
<keyword evidence="1" id="KW-0175">Coiled coil</keyword>
<feature type="region of interest" description="Disordered" evidence="2">
    <location>
        <begin position="1"/>
        <end position="45"/>
    </location>
</feature>
<name>A0AAD5XGB9_9FUNG</name>
<sequence length="259" mass="28163">MMQASSSSTSSPNTLQGQQQQQQQQHQHQHQQRQAHGHGQGQGQHDRLMQLYSATTGELGVRGVGMGLGGEAAPVSTAMLHYERAADDLNIGASVAAGSGSASIGSTAGPGSVLVRKGRPASRTSVSADPEDENDNDDDNDSHNDNDDDPAAKKRRRNTEAARRSRLRKLQKVCPPTRPKNFLHLLLFAPLQVESLDSTVRALQADKKDLEVKVAVLENEKLTLLSRQKDLMERVGTLEQHLHEAHQAMLKMNSLAGKH</sequence>
<evidence type="ECO:0000259" key="3">
    <source>
        <dbReference type="PROSITE" id="PS00036"/>
    </source>
</evidence>
<dbReference type="EMBL" id="JADGJH010000272">
    <property type="protein sequence ID" value="KAJ3131943.1"/>
    <property type="molecule type" value="Genomic_DNA"/>
</dbReference>
<accession>A0AAD5XGB9</accession>
<evidence type="ECO:0000256" key="1">
    <source>
        <dbReference type="SAM" id="Coils"/>
    </source>
</evidence>
<dbReference type="AlphaFoldDB" id="A0AAD5XGB9"/>
<proteinExistence type="predicted"/>
<evidence type="ECO:0000313" key="4">
    <source>
        <dbReference type="EMBL" id="KAJ3131943.1"/>
    </source>
</evidence>
<dbReference type="CDD" id="cd12193">
    <property type="entry name" value="bZIP_GCN4"/>
    <property type="match status" value="1"/>
</dbReference>
<dbReference type="Gene3D" id="3.30.160.60">
    <property type="entry name" value="Classic Zinc Finger"/>
    <property type="match status" value="1"/>
</dbReference>
<dbReference type="Proteomes" id="UP001211907">
    <property type="component" value="Unassembled WGS sequence"/>
</dbReference>
<organism evidence="4 5">
    <name type="scientific">Physocladia obscura</name>
    <dbReference type="NCBI Taxonomy" id="109957"/>
    <lineage>
        <taxon>Eukaryota</taxon>
        <taxon>Fungi</taxon>
        <taxon>Fungi incertae sedis</taxon>
        <taxon>Chytridiomycota</taxon>
        <taxon>Chytridiomycota incertae sedis</taxon>
        <taxon>Chytridiomycetes</taxon>
        <taxon>Chytridiales</taxon>
        <taxon>Chytriomycetaceae</taxon>
        <taxon>Physocladia</taxon>
    </lineage>
</organism>
<feature type="compositionally biased region" description="Acidic residues" evidence="2">
    <location>
        <begin position="129"/>
        <end position="140"/>
    </location>
</feature>
<dbReference type="GO" id="GO:0003700">
    <property type="term" value="F:DNA-binding transcription factor activity"/>
    <property type="evidence" value="ECO:0007669"/>
    <property type="project" value="InterPro"/>
</dbReference>
<feature type="coiled-coil region" evidence="1">
    <location>
        <begin position="193"/>
        <end position="227"/>
    </location>
</feature>
<feature type="compositionally biased region" description="Low complexity" evidence="2">
    <location>
        <begin position="97"/>
        <end position="112"/>
    </location>
</feature>
<reference evidence="4" key="1">
    <citation type="submission" date="2020-05" db="EMBL/GenBank/DDBJ databases">
        <title>Phylogenomic resolution of chytrid fungi.</title>
        <authorList>
            <person name="Stajich J.E."/>
            <person name="Amses K."/>
            <person name="Simmons R."/>
            <person name="Seto K."/>
            <person name="Myers J."/>
            <person name="Bonds A."/>
            <person name="Quandt C.A."/>
            <person name="Barry K."/>
            <person name="Liu P."/>
            <person name="Grigoriev I."/>
            <person name="Longcore J.E."/>
            <person name="James T.Y."/>
        </authorList>
    </citation>
    <scope>NUCLEOTIDE SEQUENCE</scope>
    <source>
        <strain evidence="4">JEL0513</strain>
    </source>
</reference>
<dbReference type="InterPro" id="IPR004827">
    <property type="entry name" value="bZIP"/>
</dbReference>
<evidence type="ECO:0000256" key="2">
    <source>
        <dbReference type="SAM" id="MobiDB-lite"/>
    </source>
</evidence>
<dbReference type="SUPFAM" id="SSF81995">
    <property type="entry name" value="beta-sandwich domain of Sec23/24"/>
    <property type="match status" value="1"/>
</dbReference>